<dbReference type="EMBL" id="MRCE01000049">
    <property type="protein sequence ID" value="OKH31541.1"/>
    <property type="molecule type" value="Genomic_DNA"/>
</dbReference>
<accession>A0A1U7I5M7</accession>
<evidence type="ECO:0000313" key="3">
    <source>
        <dbReference type="Proteomes" id="UP000185860"/>
    </source>
</evidence>
<comment type="caution">
    <text evidence="2">The sequence shown here is derived from an EMBL/GenBank/DDBJ whole genome shotgun (WGS) entry which is preliminary data.</text>
</comment>
<keyword evidence="1" id="KW-1133">Transmembrane helix</keyword>
<dbReference type="OrthoDB" id="3174166at2"/>
<keyword evidence="1" id="KW-0812">Transmembrane</keyword>
<name>A0A1U7I5M7_9CYAN</name>
<feature type="transmembrane region" description="Helical" evidence="1">
    <location>
        <begin position="199"/>
        <end position="220"/>
    </location>
</feature>
<feature type="transmembrane region" description="Helical" evidence="1">
    <location>
        <begin position="168"/>
        <end position="187"/>
    </location>
</feature>
<feature type="transmembrane region" description="Helical" evidence="1">
    <location>
        <begin position="123"/>
        <end position="148"/>
    </location>
</feature>
<protein>
    <submittedName>
        <fullName evidence="2">Uncharacterized protein</fullName>
    </submittedName>
</protein>
<evidence type="ECO:0000256" key="1">
    <source>
        <dbReference type="SAM" id="Phobius"/>
    </source>
</evidence>
<feature type="transmembrane region" description="Helical" evidence="1">
    <location>
        <begin position="90"/>
        <end position="111"/>
    </location>
</feature>
<feature type="transmembrane region" description="Helical" evidence="1">
    <location>
        <begin position="226"/>
        <end position="247"/>
    </location>
</feature>
<dbReference type="RefSeq" id="WP_073596868.1">
    <property type="nucleotide sequence ID" value="NZ_MRCE01000049.1"/>
</dbReference>
<sequence length="284" mass="30731">MNQPKSAKNETKTIILCEKCSQKLRIPKSKKKLRVTCPTCRHEFNYKPYLFGFSSNNKKPLLVGLVGSLIGFVLVEIVNFNRALATTNPLIATMITIGAFGICFGAVMGSAEGFFRKNKTRLYYGLKVGAILGLISGVISGFIAQIIYSSILSAFAVQSVPSLSVVMFARTIGWCILGLLLGVAYGIKENTLGDLKYGLIGGSIGGAIGGFFFDPLSILIQLGGGTIGRLAGFSILGMTISLSINYFREVAIRQNLPEMYKPITRKLPTNPRLLLPDSTTKNSQ</sequence>
<keyword evidence="1" id="KW-0472">Membrane</keyword>
<reference evidence="2 3" key="1">
    <citation type="submission" date="2016-11" db="EMBL/GenBank/DDBJ databases">
        <title>Draft Genome Sequences of Nine Cyanobacterial Strains from Diverse Habitats.</title>
        <authorList>
            <person name="Zhu T."/>
            <person name="Hou S."/>
            <person name="Lu X."/>
            <person name="Hess W.R."/>
        </authorList>
    </citation>
    <scope>NUCLEOTIDE SEQUENCE [LARGE SCALE GENOMIC DNA]</scope>
    <source>
        <strain evidence="2 3">IAM M-71</strain>
    </source>
</reference>
<evidence type="ECO:0000313" key="2">
    <source>
        <dbReference type="EMBL" id="OKH31541.1"/>
    </source>
</evidence>
<gene>
    <name evidence="2" type="ORF">NIES2119_28450</name>
</gene>
<feature type="transmembrane region" description="Helical" evidence="1">
    <location>
        <begin position="61"/>
        <end position="78"/>
    </location>
</feature>
<organism evidence="2 3">
    <name type="scientific">[Phormidium ambiguum] IAM M-71</name>
    <dbReference type="NCBI Taxonomy" id="454136"/>
    <lineage>
        <taxon>Bacteria</taxon>
        <taxon>Bacillati</taxon>
        <taxon>Cyanobacteriota</taxon>
        <taxon>Cyanophyceae</taxon>
        <taxon>Oscillatoriophycideae</taxon>
        <taxon>Aerosakkonematales</taxon>
        <taxon>Aerosakkonemataceae</taxon>
        <taxon>Floridanema</taxon>
    </lineage>
</organism>
<proteinExistence type="predicted"/>
<dbReference type="Proteomes" id="UP000185860">
    <property type="component" value="Unassembled WGS sequence"/>
</dbReference>
<dbReference type="STRING" id="454136.NIES2119_28450"/>
<dbReference type="AlphaFoldDB" id="A0A1U7I5M7"/>